<evidence type="ECO:0000256" key="2">
    <source>
        <dbReference type="SAM" id="Phobius"/>
    </source>
</evidence>
<dbReference type="EMBL" id="LAZR01032069">
    <property type="protein sequence ID" value="KKL51938.1"/>
    <property type="molecule type" value="Genomic_DNA"/>
</dbReference>
<organism evidence="3">
    <name type="scientific">marine sediment metagenome</name>
    <dbReference type="NCBI Taxonomy" id="412755"/>
    <lineage>
        <taxon>unclassified sequences</taxon>
        <taxon>metagenomes</taxon>
        <taxon>ecological metagenomes</taxon>
    </lineage>
</organism>
<feature type="compositionally biased region" description="Basic and acidic residues" evidence="1">
    <location>
        <begin position="1"/>
        <end position="13"/>
    </location>
</feature>
<reference evidence="3" key="1">
    <citation type="journal article" date="2015" name="Nature">
        <title>Complex archaea that bridge the gap between prokaryotes and eukaryotes.</title>
        <authorList>
            <person name="Spang A."/>
            <person name="Saw J.H."/>
            <person name="Jorgensen S.L."/>
            <person name="Zaremba-Niedzwiedzka K."/>
            <person name="Martijn J."/>
            <person name="Lind A.E."/>
            <person name="van Eijk R."/>
            <person name="Schleper C."/>
            <person name="Guy L."/>
            <person name="Ettema T.J."/>
        </authorList>
    </citation>
    <scope>NUCLEOTIDE SEQUENCE</scope>
</reference>
<name>A0A0F9CRC5_9ZZZZ</name>
<feature type="transmembrane region" description="Helical" evidence="2">
    <location>
        <begin position="40"/>
        <end position="62"/>
    </location>
</feature>
<keyword evidence="2" id="KW-1133">Transmembrane helix</keyword>
<keyword evidence="2" id="KW-0472">Membrane</keyword>
<gene>
    <name evidence="3" type="ORF">LCGC14_2290520</name>
</gene>
<dbReference type="AlphaFoldDB" id="A0A0F9CRC5"/>
<evidence type="ECO:0000256" key="1">
    <source>
        <dbReference type="SAM" id="MobiDB-lite"/>
    </source>
</evidence>
<feature type="region of interest" description="Disordered" evidence="1">
    <location>
        <begin position="1"/>
        <end position="29"/>
    </location>
</feature>
<proteinExistence type="predicted"/>
<sequence>MGDEITLKNKVDESPTEPSFNDPRVSEGLKKSPMSIKRSLVYTMIFLILVIIGFIVALSGLVKENSQCVANPFVYGAERVQSSRGEANPICSCDVEEFGTFCACAMANNGQFWFDDKKVYTQNPYFPTS</sequence>
<comment type="caution">
    <text evidence="3">The sequence shown here is derived from an EMBL/GenBank/DDBJ whole genome shotgun (WGS) entry which is preliminary data.</text>
</comment>
<protein>
    <submittedName>
        <fullName evidence="3">Uncharacterized protein</fullName>
    </submittedName>
</protein>
<accession>A0A0F9CRC5</accession>
<keyword evidence="2" id="KW-0812">Transmembrane</keyword>
<evidence type="ECO:0000313" key="3">
    <source>
        <dbReference type="EMBL" id="KKL51938.1"/>
    </source>
</evidence>